<dbReference type="EMBL" id="JAULSO010000002">
    <property type="protein sequence ID" value="KAK3688800.1"/>
    <property type="molecule type" value="Genomic_DNA"/>
</dbReference>
<comment type="caution">
    <text evidence="2">The sequence shown here is derived from an EMBL/GenBank/DDBJ whole genome shotgun (WGS) entry which is preliminary data.</text>
</comment>
<keyword evidence="3" id="KW-1185">Reference proteome</keyword>
<name>A0AAE1CCW7_9PEZI</name>
<dbReference type="Pfam" id="PF12770">
    <property type="entry name" value="CHAT"/>
    <property type="match status" value="1"/>
</dbReference>
<feature type="domain" description="CHAT" evidence="1">
    <location>
        <begin position="257"/>
        <end position="469"/>
    </location>
</feature>
<evidence type="ECO:0000259" key="1">
    <source>
        <dbReference type="Pfam" id="PF12770"/>
    </source>
</evidence>
<proteinExistence type="predicted"/>
<reference evidence="2" key="2">
    <citation type="submission" date="2023-06" db="EMBL/GenBank/DDBJ databases">
        <authorList>
            <consortium name="Lawrence Berkeley National Laboratory"/>
            <person name="Haridas S."/>
            <person name="Hensen N."/>
            <person name="Bonometti L."/>
            <person name="Westerberg I."/>
            <person name="Brannstrom I.O."/>
            <person name="Guillou S."/>
            <person name="Cros-Aarteil S."/>
            <person name="Calhoun S."/>
            <person name="Kuo A."/>
            <person name="Mondo S."/>
            <person name="Pangilinan J."/>
            <person name="Riley R."/>
            <person name="Labutti K."/>
            <person name="Andreopoulos B."/>
            <person name="Lipzen A."/>
            <person name="Chen C."/>
            <person name="Yanf M."/>
            <person name="Daum C."/>
            <person name="Ng V."/>
            <person name="Clum A."/>
            <person name="Steindorff A."/>
            <person name="Ohm R."/>
            <person name="Martin F."/>
            <person name="Silar P."/>
            <person name="Natvig D."/>
            <person name="Lalanne C."/>
            <person name="Gautier V."/>
            <person name="Ament-Velasquez S.L."/>
            <person name="Kruys A."/>
            <person name="Hutchinson M.I."/>
            <person name="Powell A.J."/>
            <person name="Barry K."/>
            <person name="Miller A.N."/>
            <person name="Grigoriev I.V."/>
            <person name="Debuchy R."/>
            <person name="Gladieux P."/>
            <person name="Thoren M.H."/>
            <person name="Johannesson H."/>
        </authorList>
    </citation>
    <scope>NUCLEOTIDE SEQUENCE</scope>
    <source>
        <strain evidence="2">CBS 314.62</strain>
    </source>
</reference>
<organism evidence="2 3">
    <name type="scientific">Podospora appendiculata</name>
    <dbReference type="NCBI Taxonomy" id="314037"/>
    <lineage>
        <taxon>Eukaryota</taxon>
        <taxon>Fungi</taxon>
        <taxon>Dikarya</taxon>
        <taxon>Ascomycota</taxon>
        <taxon>Pezizomycotina</taxon>
        <taxon>Sordariomycetes</taxon>
        <taxon>Sordariomycetidae</taxon>
        <taxon>Sordariales</taxon>
        <taxon>Podosporaceae</taxon>
        <taxon>Podospora</taxon>
    </lineage>
</organism>
<evidence type="ECO:0000313" key="2">
    <source>
        <dbReference type="EMBL" id="KAK3688800.1"/>
    </source>
</evidence>
<dbReference type="Proteomes" id="UP001270362">
    <property type="component" value="Unassembled WGS sequence"/>
</dbReference>
<dbReference type="AlphaFoldDB" id="A0AAE1CCW7"/>
<accession>A0AAE1CCW7</accession>
<sequence length="469" mass="52129">MDTAPVIDRIFAARKAAEIHVRAAAADKAFILLHHAVNLLLLLSPRWMDDPDRRFVLSRVSGLAEDAAALALTVGRQVVDAAAILESGRGVVLGSVLDGRDDVSQLQRLNPDLYARFDTLRNRLFRSDWSDLDETVSLATEKSISSQVQRRQVSEQYDALLREIRSIDPRLAHFQLPMGLGELQSLANDSYIVIVLESQLLMQTFAIVISRSKIHHLKLNLQGVLVSWLVPLFRRCSDADLRTMSQAGQVMTTGLVNLWDHIVGPVLRYIKDLDIENLRPVKEPPRIWWIACGALSQLPLHAAHPTNRPGCMHRAISSYVPTLRTLRFAREEQLSFLQASGAYGVEDEADELYECLSSVTEAVVKVRQRSTAEVLQTVHKFDIVHFACHGESDQNDPSRSCSTIATHADRLTVRDILRETVRSSSRKTGMLFLSGCSTADNPASHLGDECIHLAAAYHLAGFSHVVGTL</sequence>
<reference evidence="2" key="1">
    <citation type="journal article" date="2023" name="Mol. Phylogenet. Evol.">
        <title>Genome-scale phylogeny and comparative genomics of the fungal order Sordariales.</title>
        <authorList>
            <person name="Hensen N."/>
            <person name="Bonometti L."/>
            <person name="Westerberg I."/>
            <person name="Brannstrom I.O."/>
            <person name="Guillou S."/>
            <person name="Cros-Aarteil S."/>
            <person name="Calhoun S."/>
            <person name="Haridas S."/>
            <person name="Kuo A."/>
            <person name="Mondo S."/>
            <person name="Pangilinan J."/>
            <person name="Riley R."/>
            <person name="LaButti K."/>
            <person name="Andreopoulos B."/>
            <person name="Lipzen A."/>
            <person name="Chen C."/>
            <person name="Yan M."/>
            <person name="Daum C."/>
            <person name="Ng V."/>
            <person name="Clum A."/>
            <person name="Steindorff A."/>
            <person name="Ohm R.A."/>
            <person name="Martin F."/>
            <person name="Silar P."/>
            <person name="Natvig D.O."/>
            <person name="Lalanne C."/>
            <person name="Gautier V."/>
            <person name="Ament-Velasquez S.L."/>
            <person name="Kruys A."/>
            <person name="Hutchinson M.I."/>
            <person name="Powell A.J."/>
            <person name="Barry K."/>
            <person name="Miller A.N."/>
            <person name="Grigoriev I.V."/>
            <person name="Debuchy R."/>
            <person name="Gladieux P."/>
            <person name="Hiltunen Thoren M."/>
            <person name="Johannesson H."/>
        </authorList>
    </citation>
    <scope>NUCLEOTIDE SEQUENCE</scope>
    <source>
        <strain evidence="2">CBS 314.62</strain>
    </source>
</reference>
<gene>
    <name evidence="2" type="ORF">B0T22DRAFT_377938</name>
</gene>
<dbReference type="InterPro" id="IPR024983">
    <property type="entry name" value="CHAT_dom"/>
</dbReference>
<protein>
    <submittedName>
        <fullName evidence="2">CHAT domain-containing protein</fullName>
    </submittedName>
</protein>
<evidence type="ECO:0000313" key="3">
    <source>
        <dbReference type="Proteomes" id="UP001270362"/>
    </source>
</evidence>